<dbReference type="RefSeq" id="WP_103934969.1">
    <property type="nucleotide sequence ID" value="NZ_FNVA01000008.1"/>
</dbReference>
<evidence type="ECO:0000256" key="3">
    <source>
        <dbReference type="SAM" id="MobiDB-lite"/>
    </source>
</evidence>
<evidence type="ECO:0000313" key="5">
    <source>
        <dbReference type="EMBL" id="SEG66446.1"/>
    </source>
</evidence>
<dbReference type="GO" id="GO:0034338">
    <property type="term" value="F:short-chain carboxylesterase activity"/>
    <property type="evidence" value="ECO:0007669"/>
    <property type="project" value="TreeGrafter"/>
</dbReference>
<feature type="active site" description="Charge relay system" evidence="2">
    <location>
        <position position="332"/>
    </location>
</feature>
<feature type="domain" description="AB hydrolase-1" evidence="4">
    <location>
        <begin position="95"/>
        <end position="338"/>
    </location>
</feature>
<dbReference type="EMBL" id="FNVA01000008">
    <property type="protein sequence ID" value="SEG66446.1"/>
    <property type="molecule type" value="Genomic_DNA"/>
</dbReference>
<sequence length="366" mass="41041">MTAHVSELPQLPDHQDSPIVGDDAAAGFRPRRWLANGHLQTIVGNFLPRQHEGLPAATSELVEVSPAHGSQISSQVLCECFWQPESIRRDRPTAIILHGLEGSSRSQYVLGNADKLWRAGCNIVAMNMRNCGGRDYEMARRTPTLYHSGLSSDVDHVMRYYLRREQLSSMSLIGYSMGGNLVLKLAGDLGADAPKELHAIVGVSPAVDLKESADALHSLSNRLYEQKFLRALLKRFRRKSMLFPRVFDPRLALNVHSIRDFDEYITALYSGFRNADDYYYRAAAARVLDRIAVPTLILHATDDPFIRFTAETRAKIEDNPNITLIETEHGGHCAFLAEPDASNDYDGYWAEHQALRFVLEHAGSQR</sequence>
<dbReference type="InterPro" id="IPR000073">
    <property type="entry name" value="AB_hydrolase_1"/>
</dbReference>
<name>A0A1H6C259_9BACT</name>
<dbReference type="OrthoDB" id="332676at2"/>
<dbReference type="Pfam" id="PF00561">
    <property type="entry name" value="Abhydrolase_1"/>
    <property type="match status" value="1"/>
</dbReference>
<dbReference type="PANTHER" id="PTHR10794">
    <property type="entry name" value="ABHYDROLASE DOMAIN-CONTAINING PROTEIN"/>
    <property type="match status" value="1"/>
</dbReference>
<proteinExistence type="inferred from homology"/>
<dbReference type="InterPro" id="IPR012020">
    <property type="entry name" value="ABHD4"/>
</dbReference>
<organism evidence="5 6">
    <name type="scientific">Bryocella elongata</name>
    <dbReference type="NCBI Taxonomy" id="863522"/>
    <lineage>
        <taxon>Bacteria</taxon>
        <taxon>Pseudomonadati</taxon>
        <taxon>Acidobacteriota</taxon>
        <taxon>Terriglobia</taxon>
        <taxon>Terriglobales</taxon>
        <taxon>Acidobacteriaceae</taxon>
        <taxon>Bryocella</taxon>
    </lineage>
</organism>
<dbReference type="PANTHER" id="PTHR10794:SF63">
    <property type="entry name" value="ALPHA_BETA HYDROLASE 1, ISOFORM A"/>
    <property type="match status" value="1"/>
</dbReference>
<evidence type="ECO:0000256" key="1">
    <source>
        <dbReference type="ARBA" id="ARBA00010884"/>
    </source>
</evidence>
<feature type="active site" description="Charge relay system" evidence="2">
    <location>
        <position position="303"/>
    </location>
</feature>
<feature type="active site" description="Charge relay system" evidence="2">
    <location>
        <position position="176"/>
    </location>
</feature>
<comment type="similarity">
    <text evidence="1">Belongs to the AB hydrolase superfamily. AB hydrolase 4 family.</text>
</comment>
<dbReference type="Proteomes" id="UP000236728">
    <property type="component" value="Unassembled WGS sequence"/>
</dbReference>
<feature type="region of interest" description="Disordered" evidence="3">
    <location>
        <begin position="1"/>
        <end position="22"/>
    </location>
</feature>
<dbReference type="InterPro" id="IPR029058">
    <property type="entry name" value="AB_hydrolase_fold"/>
</dbReference>
<accession>A0A1H6C259</accession>
<evidence type="ECO:0000256" key="2">
    <source>
        <dbReference type="PIRSR" id="PIRSR005211-1"/>
    </source>
</evidence>
<dbReference type="InterPro" id="IPR050960">
    <property type="entry name" value="AB_hydrolase_4_sf"/>
</dbReference>
<reference evidence="5 6" key="1">
    <citation type="submission" date="2016-10" db="EMBL/GenBank/DDBJ databases">
        <authorList>
            <person name="de Groot N.N."/>
        </authorList>
    </citation>
    <scope>NUCLEOTIDE SEQUENCE [LARGE SCALE GENOMIC DNA]</scope>
    <source>
        <strain evidence="5 6">DSM 22489</strain>
    </source>
</reference>
<keyword evidence="6" id="KW-1185">Reference proteome</keyword>
<evidence type="ECO:0000259" key="4">
    <source>
        <dbReference type="Pfam" id="PF00561"/>
    </source>
</evidence>
<dbReference type="Gene3D" id="3.40.50.1820">
    <property type="entry name" value="alpha/beta hydrolase"/>
    <property type="match status" value="1"/>
</dbReference>
<dbReference type="AlphaFoldDB" id="A0A1H6C259"/>
<dbReference type="GO" id="GO:0047372">
    <property type="term" value="F:monoacylglycerol lipase activity"/>
    <property type="evidence" value="ECO:0007669"/>
    <property type="project" value="TreeGrafter"/>
</dbReference>
<dbReference type="PIRSF" id="PIRSF005211">
    <property type="entry name" value="Ab_hydro_YheT"/>
    <property type="match status" value="1"/>
</dbReference>
<protein>
    <recommendedName>
        <fullName evidence="4">AB hydrolase-1 domain-containing protein</fullName>
    </recommendedName>
</protein>
<dbReference type="SUPFAM" id="SSF53474">
    <property type="entry name" value="alpha/beta-Hydrolases"/>
    <property type="match status" value="1"/>
</dbReference>
<gene>
    <name evidence="5" type="ORF">SAMN05421819_4127</name>
</gene>
<evidence type="ECO:0000313" key="6">
    <source>
        <dbReference type="Proteomes" id="UP000236728"/>
    </source>
</evidence>